<feature type="transmembrane region" description="Helical" evidence="1">
    <location>
        <begin position="270"/>
        <end position="290"/>
    </location>
</feature>
<evidence type="ECO:0000313" key="2">
    <source>
        <dbReference type="EMBL" id="NDW46706.1"/>
    </source>
</evidence>
<sequence length="291" mass="32376">MSNDISFSRAIAHRAVRAAPYWLIFLATTGAYLWLGPNSGLLWLPPLLFACMLAILAPVIRDWRLRRMVARSDGQGREGTWCAIGGQSISEHKISHDILACHFRVLSTEASVDRTRSEARKRRYEDDKPLRYEGVFQVPSDIRTKDGVVRLGGFPNLSGELSEKLNVDILANALSQSRPAPSGVPAFLVREMLINRASREVELALKYGKMPEDRFRRVDAWLLRVGDSVWAVGKLKGNCLFPAPYRTLGIPVFFGSKEEVMSKLHAGRSFFLGTAALFLLAAIGVGVFTLM</sequence>
<dbReference type="AlphaFoldDB" id="A0A6B2NRB6"/>
<name>A0A6B2NRB6_9RHOB</name>
<feature type="transmembrane region" description="Helical" evidence="1">
    <location>
        <begin position="18"/>
        <end position="35"/>
    </location>
</feature>
<protein>
    <submittedName>
        <fullName evidence="2">Uncharacterized protein</fullName>
    </submittedName>
</protein>
<reference evidence="2" key="1">
    <citation type="submission" date="2020-02" db="EMBL/GenBank/DDBJ databases">
        <title>Delineation of the pyrene-degrading pathway in Roseobacter clade bacteria by genomic analysis.</title>
        <authorList>
            <person name="Zhou H."/>
            <person name="Wang H."/>
        </authorList>
    </citation>
    <scope>NUCLEOTIDE SEQUENCE</scope>
    <source>
        <strain evidence="2">PrR005</strain>
    </source>
</reference>
<keyword evidence="1" id="KW-0812">Transmembrane</keyword>
<organism evidence="2">
    <name type="scientific">Ruegeria sp. PrR005</name>
    <dbReference type="NCBI Taxonomy" id="2706882"/>
    <lineage>
        <taxon>Bacteria</taxon>
        <taxon>Pseudomonadati</taxon>
        <taxon>Pseudomonadota</taxon>
        <taxon>Alphaproteobacteria</taxon>
        <taxon>Rhodobacterales</taxon>
        <taxon>Roseobacteraceae</taxon>
        <taxon>Ruegeria</taxon>
    </lineage>
</organism>
<comment type="caution">
    <text evidence="2">The sequence shown here is derived from an EMBL/GenBank/DDBJ whole genome shotgun (WGS) entry which is preliminary data.</text>
</comment>
<evidence type="ECO:0000256" key="1">
    <source>
        <dbReference type="SAM" id="Phobius"/>
    </source>
</evidence>
<dbReference type="RefSeq" id="WP_164131734.1">
    <property type="nucleotide sequence ID" value="NZ_JAAGOX010000040.1"/>
</dbReference>
<proteinExistence type="predicted"/>
<feature type="transmembrane region" description="Helical" evidence="1">
    <location>
        <begin position="41"/>
        <end position="60"/>
    </location>
</feature>
<keyword evidence="1" id="KW-0472">Membrane</keyword>
<keyword evidence="1" id="KW-1133">Transmembrane helix</keyword>
<gene>
    <name evidence="2" type="ORF">G0P99_17290</name>
</gene>
<accession>A0A6B2NRB6</accession>
<dbReference type="EMBL" id="JAAGOX010000040">
    <property type="protein sequence ID" value="NDW46706.1"/>
    <property type="molecule type" value="Genomic_DNA"/>
</dbReference>